<dbReference type="Proteomes" id="UP000094969">
    <property type="component" value="Chromosome"/>
</dbReference>
<accession>A0A1D7U1G9</accession>
<feature type="domain" description="Amidase" evidence="1">
    <location>
        <begin position="29"/>
        <end position="448"/>
    </location>
</feature>
<dbReference type="InterPro" id="IPR036928">
    <property type="entry name" value="AS_sf"/>
</dbReference>
<dbReference type="GO" id="GO:0003824">
    <property type="term" value="F:catalytic activity"/>
    <property type="evidence" value="ECO:0007669"/>
    <property type="project" value="InterPro"/>
</dbReference>
<dbReference type="SUPFAM" id="SSF75304">
    <property type="entry name" value="Amidase signature (AS) enzymes"/>
    <property type="match status" value="1"/>
</dbReference>
<dbReference type="STRING" id="1526658.BHK69_12725"/>
<dbReference type="PANTHER" id="PTHR11895:SF176">
    <property type="entry name" value="AMIDASE AMID-RELATED"/>
    <property type="match status" value="1"/>
</dbReference>
<sequence length="468" mass="49265">MTAKATALHYLELTEVAALIRDREISSREVTRSQIDRIAMLDGELNSYALVMADAALAQADAADAEIAAGRLRGPLHGVPVAVKDLCQIKGFPNAAGTMVHRHVISDEDATVVQRLKEGGAVLLGKPQLTEGAYSDHHPSITPPKNPWNAEYWPGISSSGSGAATAAGLCYGSLASDTGGSIRWPAAANGVTGLKPSWGRVSRHGVFELAASLDHVGTMARSARDAGILLGAIAGSDLKDPTALLAPVPNDLAAINDDLRGLRIGVDTVWNSDDVDVGIQAVLAEATRAFSELGAEIVEMRFPDASQAVSDWVPNCAVEAAVAHKATYAAHKHQYGSVLASVIEAGHAISGMEYQDILLRRMAFRGRVDAVFGAIDLLLTPVQPFAPLTLAEIRTLGEQPGLIAMLQRYTCPFNMSGHPTLALPGGFTQAGMPVAFQLVAGHLGEAVLVRAGAAFQSVSTWHRRHPVA</sequence>
<protein>
    <submittedName>
        <fullName evidence="2">Amidase</fullName>
    </submittedName>
</protein>
<dbReference type="InterPro" id="IPR000120">
    <property type="entry name" value="Amidase"/>
</dbReference>
<organism evidence="2 3">
    <name type="scientific">Bosea vaviloviae</name>
    <dbReference type="NCBI Taxonomy" id="1526658"/>
    <lineage>
        <taxon>Bacteria</taxon>
        <taxon>Pseudomonadati</taxon>
        <taxon>Pseudomonadota</taxon>
        <taxon>Alphaproteobacteria</taxon>
        <taxon>Hyphomicrobiales</taxon>
        <taxon>Boseaceae</taxon>
        <taxon>Bosea</taxon>
    </lineage>
</organism>
<evidence type="ECO:0000259" key="1">
    <source>
        <dbReference type="Pfam" id="PF01425"/>
    </source>
</evidence>
<keyword evidence="3" id="KW-1185">Reference proteome</keyword>
<dbReference type="Pfam" id="PF01425">
    <property type="entry name" value="Amidase"/>
    <property type="match status" value="1"/>
</dbReference>
<gene>
    <name evidence="2" type="ORF">BHK69_12725</name>
</gene>
<reference evidence="2 3" key="1">
    <citation type="journal article" date="2015" name="Antonie Van Leeuwenhoek">
        <title>Bosea vaviloviae sp. nov., a new species of slow-growing rhizobia isolated from nodules of the relict species Vavilovia formosa (Stev.) Fed.</title>
        <authorList>
            <person name="Safronova V.I."/>
            <person name="Kuznetsova I.G."/>
            <person name="Sazanova A.L."/>
            <person name="Kimeklis A.K."/>
            <person name="Belimov A.A."/>
            <person name="Andronov E.E."/>
            <person name="Pinaev A.G."/>
            <person name="Chizhevskaya E.P."/>
            <person name="Pukhaev A.R."/>
            <person name="Popov K.P."/>
            <person name="Willems A."/>
            <person name="Tikhonovich I.A."/>
        </authorList>
    </citation>
    <scope>NUCLEOTIDE SEQUENCE [LARGE SCALE GENOMIC DNA]</scope>
    <source>
        <strain evidence="2 3">Vaf18</strain>
    </source>
</reference>
<dbReference type="OrthoDB" id="9811471at2"/>
<dbReference type="InterPro" id="IPR023631">
    <property type="entry name" value="Amidase_dom"/>
</dbReference>
<dbReference type="AlphaFoldDB" id="A0A1D7U1G9"/>
<dbReference type="KEGG" id="bvv:BHK69_12725"/>
<dbReference type="RefSeq" id="WP_069690428.1">
    <property type="nucleotide sequence ID" value="NZ_CP017147.1"/>
</dbReference>
<proteinExistence type="predicted"/>
<evidence type="ECO:0000313" key="2">
    <source>
        <dbReference type="EMBL" id="AOO81214.1"/>
    </source>
</evidence>
<dbReference type="Gene3D" id="3.90.1300.10">
    <property type="entry name" value="Amidase signature (AS) domain"/>
    <property type="match status" value="1"/>
</dbReference>
<evidence type="ECO:0000313" key="3">
    <source>
        <dbReference type="Proteomes" id="UP000094969"/>
    </source>
</evidence>
<dbReference type="EMBL" id="CP017147">
    <property type="protein sequence ID" value="AOO81214.1"/>
    <property type="molecule type" value="Genomic_DNA"/>
</dbReference>
<name>A0A1D7U1G9_9HYPH</name>
<dbReference type="PANTHER" id="PTHR11895">
    <property type="entry name" value="TRANSAMIDASE"/>
    <property type="match status" value="1"/>
</dbReference>